<dbReference type="InterPro" id="IPR000515">
    <property type="entry name" value="MetI-like"/>
</dbReference>
<comment type="subcellular location">
    <subcellularLocation>
        <location evidence="1 8">Cell membrane</location>
        <topology evidence="1 8">Multi-pass membrane protein</topology>
    </subcellularLocation>
</comment>
<feature type="transmembrane region" description="Helical" evidence="8">
    <location>
        <begin position="292"/>
        <end position="312"/>
    </location>
</feature>
<feature type="region of interest" description="Disordered" evidence="9">
    <location>
        <begin position="1"/>
        <end position="29"/>
    </location>
</feature>
<protein>
    <submittedName>
        <fullName evidence="11">ABC transporter permease subunit</fullName>
    </submittedName>
</protein>
<accession>A0A934UTQ7</accession>
<keyword evidence="6 8" id="KW-1133">Transmembrane helix</keyword>
<evidence type="ECO:0000256" key="3">
    <source>
        <dbReference type="ARBA" id="ARBA00022448"/>
    </source>
</evidence>
<sequence>MTSTVIARDPGEQSPAAGLRPQGTATGVGEPEVRTVDAASRFDRLVGLLGALPFFLFVFLFLVVPVGVTIVKAFIGADGGFTLDNFAQLGEAQYANAFVNSVNLSLVTSLIGGALGLVLGWALTTATKPAWLHQAVTALSAVASQMGGPPLAYMFLAFMGAQGILTVWLQGLLGFSLNDVISPGSFWGIVVAYLYFQIPLMAVLSISALQGVRKEWQDSGTSLGASRARILFTVTLPILSPSLVGGLLLLFANAFSGYAAAYALAGGGANLVPILIGFFLSGNVLTNQGLASALVTGMVVIMLVAVGLRVLLLKRATRWQQ</sequence>
<evidence type="ECO:0000313" key="12">
    <source>
        <dbReference type="Proteomes" id="UP000608530"/>
    </source>
</evidence>
<feature type="transmembrane region" description="Helical" evidence="8">
    <location>
        <begin position="230"/>
        <end position="252"/>
    </location>
</feature>
<dbReference type="RefSeq" id="WP_200114843.1">
    <property type="nucleotide sequence ID" value="NZ_JAEHOH010000008.1"/>
</dbReference>
<keyword evidence="12" id="KW-1185">Reference proteome</keyword>
<dbReference type="PANTHER" id="PTHR42929">
    <property type="entry name" value="INNER MEMBRANE ABC TRANSPORTER PERMEASE PROTEIN YDCU-RELATED-RELATED"/>
    <property type="match status" value="1"/>
</dbReference>
<feature type="transmembrane region" description="Helical" evidence="8">
    <location>
        <begin position="104"/>
        <end position="123"/>
    </location>
</feature>
<dbReference type="Pfam" id="PF00528">
    <property type="entry name" value="BPD_transp_1"/>
    <property type="match status" value="1"/>
</dbReference>
<evidence type="ECO:0000256" key="1">
    <source>
        <dbReference type="ARBA" id="ARBA00004651"/>
    </source>
</evidence>
<comment type="caution">
    <text evidence="11">The sequence shown here is derived from an EMBL/GenBank/DDBJ whole genome shotgun (WGS) entry which is preliminary data.</text>
</comment>
<dbReference type="AlphaFoldDB" id="A0A934UTQ7"/>
<organism evidence="11 12">
    <name type="scientific">Leucobacter chromiisoli</name>
    <dbReference type="NCBI Taxonomy" id="2796471"/>
    <lineage>
        <taxon>Bacteria</taxon>
        <taxon>Bacillati</taxon>
        <taxon>Actinomycetota</taxon>
        <taxon>Actinomycetes</taxon>
        <taxon>Micrococcales</taxon>
        <taxon>Microbacteriaceae</taxon>
        <taxon>Leucobacter</taxon>
    </lineage>
</organism>
<dbReference type="PANTHER" id="PTHR42929:SF1">
    <property type="entry name" value="INNER MEMBRANE ABC TRANSPORTER PERMEASE PROTEIN YDCU-RELATED"/>
    <property type="match status" value="1"/>
</dbReference>
<feature type="domain" description="ABC transmembrane type-1" evidence="10">
    <location>
        <begin position="98"/>
        <end position="312"/>
    </location>
</feature>
<dbReference type="CDD" id="cd06261">
    <property type="entry name" value="TM_PBP2"/>
    <property type="match status" value="1"/>
</dbReference>
<evidence type="ECO:0000256" key="2">
    <source>
        <dbReference type="ARBA" id="ARBA00007069"/>
    </source>
</evidence>
<evidence type="ECO:0000256" key="9">
    <source>
        <dbReference type="SAM" id="MobiDB-lite"/>
    </source>
</evidence>
<comment type="similarity">
    <text evidence="2">Belongs to the binding-protein-dependent transport system permease family. CysTW subfamily.</text>
</comment>
<feature type="transmembrane region" description="Helical" evidence="8">
    <location>
        <begin position="187"/>
        <end position="210"/>
    </location>
</feature>
<dbReference type="GO" id="GO:0055085">
    <property type="term" value="P:transmembrane transport"/>
    <property type="evidence" value="ECO:0007669"/>
    <property type="project" value="InterPro"/>
</dbReference>
<gene>
    <name evidence="11" type="ORF">JD276_06425</name>
</gene>
<evidence type="ECO:0000256" key="6">
    <source>
        <dbReference type="ARBA" id="ARBA00022989"/>
    </source>
</evidence>
<keyword evidence="5 8" id="KW-0812">Transmembrane</keyword>
<feature type="transmembrane region" description="Helical" evidence="8">
    <location>
        <begin position="153"/>
        <end position="175"/>
    </location>
</feature>
<evidence type="ECO:0000256" key="4">
    <source>
        <dbReference type="ARBA" id="ARBA00022475"/>
    </source>
</evidence>
<reference evidence="11" key="1">
    <citation type="submission" date="2020-12" db="EMBL/GenBank/DDBJ databases">
        <title>Leucobacter sp. CAS1, isolated from Chromium sludge.</title>
        <authorList>
            <person name="Xu Z."/>
        </authorList>
    </citation>
    <scope>NUCLEOTIDE SEQUENCE</scope>
    <source>
        <strain evidence="11">CSA1</strain>
    </source>
</reference>
<dbReference type="PROSITE" id="PS50928">
    <property type="entry name" value="ABC_TM1"/>
    <property type="match status" value="1"/>
</dbReference>
<dbReference type="EMBL" id="JAEHOH010000008">
    <property type="protein sequence ID" value="MBK0418669.1"/>
    <property type="molecule type" value="Genomic_DNA"/>
</dbReference>
<feature type="transmembrane region" description="Helical" evidence="8">
    <location>
        <begin position="48"/>
        <end position="75"/>
    </location>
</feature>
<evidence type="ECO:0000256" key="7">
    <source>
        <dbReference type="ARBA" id="ARBA00023136"/>
    </source>
</evidence>
<dbReference type="Gene3D" id="1.10.3720.10">
    <property type="entry name" value="MetI-like"/>
    <property type="match status" value="1"/>
</dbReference>
<keyword evidence="3 8" id="KW-0813">Transport</keyword>
<dbReference type="GO" id="GO:0005886">
    <property type="term" value="C:plasma membrane"/>
    <property type="evidence" value="ECO:0007669"/>
    <property type="project" value="UniProtKB-SubCell"/>
</dbReference>
<keyword evidence="7 8" id="KW-0472">Membrane</keyword>
<evidence type="ECO:0000313" key="11">
    <source>
        <dbReference type="EMBL" id="MBK0418669.1"/>
    </source>
</evidence>
<dbReference type="InterPro" id="IPR035906">
    <property type="entry name" value="MetI-like_sf"/>
</dbReference>
<dbReference type="Proteomes" id="UP000608530">
    <property type="component" value="Unassembled WGS sequence"/>
</dbReference>
<proteinExistence type="inferred from homology"/>
<keyword evidence="4" id="KW-1003">Cell membrane</keyword>
<evidence type="ECO:0000256" key="5">
    <source>
        <dbReference type="ARBA" id="ARBA00022692"/>
    </source>
</evidence>
<feature type="transmembrane region" description="Helical" evidence="8">
    <location>
        <begin position="259"/>
        <end position="280"/>
    </location>
</feature>
<evidence type="ECO:0000256" key="8">
    <source>
        <dbReference type="RuleBase" id="RU363032"/>
    </source>
</evidence>
<name>A0A934UTQ7_9MICO</name>
<evidence type="ECO:0000259" key="10">
    <source>
        <dbReference type="PROSITE" id="PS50928"/>
    </source>
</evidence>
<dbReference type="SUPFAM" id="SSF161098">
    <property type="entry name" value="MetI-like"/>
    <property type="match status" value="1"/>
</dbReference>